<sequence length="292" mass="33008">MSILSTMDENVIATGAENRPPMLERSRYDSWQKSIHRREGTLADLTHKEKIRRACDIKATNIIIQGLSLDVYTLLNHHNVAKEIWDIVKLLMEAPQQQQFYSLLLQQQEYEVPVVYQQPPAVPTQLDSSIVLPSFHDPIESLNKAMTFISTAFTLRYPQTNNQLRRQTQSYGGNMAKGKATGTRVIKNTRNAMTNQANVIRCYNCKGEVHIARQCTQAKRAQNSEWFKDKMLLAQAQEVGVVMDKELAFLADNGEAAISGSPQARTVFMENLTPTGPIYDADTSPSYYSHIL</sequence>
<evidence type="ECO:0000313" key="3">
    <source>
        <dbReference type="Proteomes" id="UP001151760"/>
    </source>
</evidence>
<feature type="domain" description="CCHC-type" evidence="1">
    <location>
        <begin position="201"/>
        <end position="217"/>
    </location>
</feature>
<comment type="caution">
    <text evidence="2">The sequence shown here is derived from an EMBL/GenBank/DDBJ whole genome shotgun (WGS) entry which is preliminary data.</text>
</comment>
<evidence type="ECO:0000259" key="1">
    <source>
        <dbReference type="SMART" id="SM00343"/>
    </source>
</evidence>
<dbReference type="InterPro" id="IPR001878">
    <property type="entry name" value="Znf_CCHC"/>
</dbReference>
<dbReference type="EMBL" id="BQNB010010921">
    <property type="protein sequence ID" value="GJS83695.1"/>
    <property type="molecule type" value="Genomic_DNA"/>
</dbReference>
<proteinExistence type="predicted"/>
<name>A0ABQ4Z3I3_9ASTR</name>
<evidence type="ECO:0000313" key="2">
    <source>
        <dbReference type="EMBL" id="GJS83695.1"/>
    </source>
</evidence>
<keyword evidence="3" id="KW-1185">Reference proteome</keyword>
<reference evidence="2" key="1">
    <citation type="journal article" date="2022" name="Int. J. Mol. Sci.">
        <title>Draft Genome of Tanacetum Coccineum: Genomic Comparison of Closely Related Tanacetum-Family Plants.</title>
        <authorList>
            <person name="Yamashiro T."/>
            <person name="Shiraishi A."/>
            <person name="Nakayama K."/>
            <person name="Satake H."/>
        </authorList>
    </citation>
    <scope>NUCLEOTIDE SEQUENCE</scope>
</reference>
<dbReference type="SMART" id="SM00343">
    <property type="entry name" value="ZnF_C2HC"/>
    <property type="match status" value="1"/>
</dbReference>
<dbReference type="Gene3D" id="4.10.60.10">
    <property type="entry name" value="Zinc finger, CCHC-type"/>
    <property type="match status" value="1"/>
</dbReference>
<gene>
    <name evidence="2" type="ORF">Tco_0750236</name>
</gene>
<reference evidence="2" key="2">
    <citation type="submission" date="2022-01" db="EMBL/GenBank/DDBJ databases">
        <authorList>
            <person name="Yamashiro T."/>
            <person name="Shiraishi A."/>
            <person name="Satake H."/>
            <person name="Nakayama K."/>
        </authorList>
    </citation>
    <scope>NUCLEOTIDE SEQUENCE</scope>
</reference>
<dbReference type="Proteomes" id="UP001151760">
    <property type="component" value="Unassembled WGS sequence"/>
</dbReference>
<organism evidence="2 3">
    <name type="scientific">Tanacetum coccineum</name>
    <dbReference type="NCBI Taxonomy" id="301880"/>
    <lineage>
        <taxon>Eukaryota</taxon>
        <taxon>Viridiplantae</taxon>
        <taxon>Streptophyta</taxon>
        <taxon>Embryophyta</taxon>
        <taxon>Tracheophyta</taxon>
        <taxon>Spermatophyta</taxon>
        <taxon>Magnoliopsida</taxon>
        <taxon>eudicotyledons</taxon>
        <taxon>Gunneridae</taxon>
        <taxon>Pentapetalae</taxon>
        <taxon>asterids</taxon>
        <taxon>campanulids</taxon>
        <taxon>Asterales</taxon>
        <taxon>Asteraceae</taxon>
        <taxon>Asteroideae</taxon>
        <taxon>Anthemideae</taxon>
        <taxon>Anthemidinae</taxon>
        <taxon>Tanacetum</taxon>
    </lineage>
</organism>
<accession>A0ABQ4Z3I3</accession>
<protein>
    <recommendedName>
        <fullName evidence="1">CCHC-type domain-containing protein</fullName>
    </recommendedName>
</protein>